<organism evidence="4 5">
    <name type="scientific">Tessaracoccus antarcticus</name>
    <dbReference type="NCBI Taxonomy" id="2479848"/>
    <lineage>
        <taxon>Bacteria</taxon>
        <taxon>Bacillati</taxon>
        <taxon>Actinomycetota</taxon>
        <taxon>Actinomycetes</taxon>
        <taxon>Propionibacteriales</taxon>
        <taxon>Propionibacteriaceae</taxon>
        <taxon>Tessaracoccus</taxon>
    </lineage>
</organism>
<dbReference type="OrthoDB" id="9799092at2"/>
<dbReference type="Proteomes" id="UP000275256">
    <property type="component" value="Unassembled WGS sequence"/>
</dbReference>
<evidence type="ECO:0000256" key="1">
    <source>
        <dbReference type="ARBA" id="ARBA00022679"/>
    </source>
</evidence>
<protein>
    <submittedName>
        <fullName evidence="4">GNAT family N-acetyltransferase</fullName>
    </submittedName>
</protein>
<feature type="domain" description="N-acetyltransferase" evidence="3">
    <location>
        <begin position="170"/>
        <end position="314"/>
    </location>
</feature>
<evidence type="ECO:0000256" key="2">
    <source>
        <dbReference type="ARBA" id="ARBA00023315"/>
    </source>
</evidence>
<evidence type="ECO:0000313" key="5">
    <source>
        <dbReference type="Proteomes" id="UP000275256"/>
    </source>
</evidence>
<accession>A0A3M0GB09</accession>
<dbReference type="CDD" id="cd04301">
    <property type="entry name" value="NAT_SF"/>
    <property type="match status" value="1"/>
</dbReference>
<dbReference type="Pfam" id="PF00583">
    <property type="entry name" value="Acetyltransf_1"/>
    <property type="match status" value="1"/>
</dbReference>
<evidence type="ECO:0000259" key="3">
    <source>
        <dbReference type="PROSITE" id="PS51186"/>
    </source>
</evidence>
<proteinExistence type="predicted"/>
<name>A0A3M0GB09_9ACTN</name>
<dbReference type="InterPro" id="IPR000182">
    <property type="entry name" value="GNAT_dom"/>
</dbReference>
<reference evidence="4 5" key="1">
    <citation type="submission" date="2018-10" db="EMBL/GenBank/DDBJ databases">
        <title>Tessaracoccus antarcticuss sp. nov., isolated from sediment.</title>
        <authorList>
            <person name="Zhou L.Y."/>
            <person name="Du Z.J."/>
        </authorList>
    </citation>
    <scope>NUCLEOTIDE SEQUENCE [LARGE SCALE GENOMIC DNA]</scope>
    <source>
        <strain evidence="4 5">JDX10</strain>
    </source>
</reference>
<dbReference type="AlphaFoldDB" id="A0A3M0GB09"/>
<gene>
    <name evidence="4" type="ORF">EAX62_11575</name>
</gene>
<dbReference type="InterPro" id="IPR050832">
    <property type="entry name" value="Bact_Acetyltransf"/>
</dbReference>
<dbReference type="SUPFAM" id="SSF55729">
    <property type="entry name" value="Acyl-CoA N-acyltransferases (Nat)"/>
    <property type="match status" value="1"/>
</dbReference>
<dbReference type="Gene3D" id="3.40.630.30">
    <property type="match status" value="1"/>
</dbReference>
<comment type="caution">
    <text evidence="4">The sequence shown here is derived from an EMBL/GenBank/DDBJ whole genome shotgun (WGS) entry which is preliminary data.</text>
</comment>
<dbReference type="EMBL" id="REFW01000003">
    <property type="protein sequence ID" value="RMB58763.1"/>
    <property type="molecule type" value="Genomic_DNA"/>
</dbReference>
<sequence>MDHWVEDHLQWRLMTAEDAGELTHLREQIEVFDDTMFSGVEQLGRTAWLASLEDDCVGGWDHYGSLVAYGWNVPDTDPKRARVTLAGGVHPTHRDLSIGRNLIAWQEARAMAWRDRHRPGLDLWLGSYVEDVQPGLRHLLRSTGFHEERHFFDMHRRLDDVPTPRSIDGIDFVPFELSRSDEVHNLHHLCFLADVPADQDHWDKSLPRIRPDWSWVALQGEEAVGYALSGIDDAAAMDGVVEGWTDRLGVHPAHRRRGIASGLLEHTMVSMAQSGCPGAGIGVDTQDPNLPRFLHGSLGYESRDAVVLMAKTIPVAESVS</sequence>
<keyword evidence="2" id="KW-0012">Acyltransferase</keyword>
<dbReference type="InterPro" id="IPR016181">
    <property type="entry name" value="Acyl_CoA_acyltransferase"/>
</dbReference>
<keyword evidence="1 4" id="KW-0808">Transferase</keyword>
<dbReference type="RefSeq" id="WP_121901884.1">
    <property type="nucleotide sequence ID" value="NZ_REFW01000003.1"/>
</dbReference>
<dbReference type="GO" id="GO:0016747">
    <property type="term" value="F:acyltransferase activity, transferring groups other than amino-acyl groups"/>
    <property type="evidence" value="ECO:0007669"/>
    <property type="project" value="InterPro"/>
</dbReference>
<evidence type="ECO:0000313" key="4">
    <source>
        <dbReference type="EMBL" id="RMB58763.1"/>
    </source>
</evidence>
<dbReference type="PROSITE" id="PS51186">
    <property type="entry name" value="GNAT"/>
    <property type="match status" value="1"/>
</dbReference>
<dbReference type="PANTHER" id="PTHR43877">
    <property type="entry name" value="AMINOALKYLPHOSPHONATE N-ACETYLTRANSFERASE-RELATED-RELATED"/>
    <property type="match status" value="1"/>
</dbReference>
<keyword evidence="5" id="KW-1185">Reference proteome</keyword>